<dbReference type="Proteomes" id="UP000034236">
    <property type="component" value="Unassembled WGS sequence"/>
</dbReference>
<sequence>MYHPNTPIIVWCVKCYISDTWDARDYAQEYNFSKTFFKQYKELKQSIPHRALDQNEKNGTGCEYSNLCYTSKNIYLSFDVGGSEDIKYSSYVFKNNKNCIDSLFIKENDRCYELVQAILNYNSSFLIESDQCIDSHFLYDCSNCVNCCLSSNIRNKSYIFKNKQLTKKEYKNAVATLQLETYSGQQKTGKEFIEMAQKAIHKYAHIKNSVKTVGDFIENSKNIYHSYGLVDAENAKYIFIGANTIRDSRDLVSVGRLEECYEAILAGRGGSRVIFSFSCGGGSKNIFYCDSCRGCSDCFGCVGLSKKQYYIFNKQYSKEEYFKLIEKIKKHMDDIPYIDKIGRKYPFGECFPTELSPFAYNETIAFEEHPLLKNEIIASGYRWKDMETKSYIPTIKINALPDSIDDVADTIIDEIIECPNQGKVETQCTSAYRILPDELSFYRQMNLPIPRFCPNCRYHARLVWKNPFNFYERECMCELNNHNHQTKCLNTFETMYAPDRPELIFCKECYQAEIS</sequence>
<name>A0A0G0YVY5_9BACT</name>
<organism evidence="1 2">
    <name type="scientific">Candidatus Nomurabacteria bacterium GW2011_GWA2_41_25</name>
    <dbReference type="NCBI Taxonomy" id="1618736"/>
    <lineage>
        <taxon>Bacteria</taxon>
        <taxon>Candidatus Nomuraibacteriota</taxon>
    </lineage>
</organism>
<reference evidence="1 2" key="1">
    <citation type="journal article" date="2015" name="Nature">
        <title>rRNA introns, odd ribosomes, and small enigmatic genomes across a large radiation of phyla.</title>
        <authorList>
            <person name="Brown C.T."/>
            <person name="Hug L.A."/>
            <person name="Thomas B.C."/>
            <person name="Sharon I."/>
            <person name="Castelle C.J."/>
            <person name="Singh A."/>
            <person name="Wilkins M.J."/>
            <person name="Williams K.H."/>
            <person name="Banfield J.F."/>
        </authorList>
    </citation>
    <scope>NUCLEOTIDE SEQUENCE [LARGE SCALE GENOMIC DNA]</scope>
</reference>
<dbReference type="EMBL" id="LCBE01000005">
    <property type="protein sequence ID" value="KKS04593.1"/>
    <property type="molecule type" value="Genomic_DNA"/>
</dbReference>
<protein>
    <submittedName>
        <fullName evidence="1">Caib/baif family protein</fullName>
    </submittedName>
</protein>
<dbReference type="AlphaFoldDB" id="A0A0G0YVY5"/>
<comment type="caution">
    <text evidence="1">The sequence shown here is derived from an EMBL/GenBank/DDBJ whole genome shotgun (WGS) entry which is preliminary data.</text>
</comment>
<proteinExistence type="predicted"/>
<evidence type="ECO:0000313" key="1">
    <source>
        <dbReference type="EMBL" id="KKS04593.1"/>
    </source>
</evidence>
<accession>A0A0G0YVY5</accession>
<evidence type="ECO:0000313" key="2">
    <source>
        <dbReference type="Proteomes" id="UP000034236"/>
    </source>
</evidence>
<gene>
    <name evidence="1" type="ORF">UU58_C0005G0042</name>
</gene>